<evidence type="ECO:0000313" key="1">
    <source>
        <dbReference type="EMBL" id="CAB5043117.1"/>
    </source>
</evidence>
<proteinExistence type="predicted"/>
<organism evidence="2">
    <name type="scientific">freshwater metagenome</name>
    <dbReference type="NCBI Taxonomy" id="449393"/>
    <lineage>
        <taxon>unclassified sequences</taxon>
        <taxon>metagenomes</taxon>
        <taxon>ecological metagenomes</taxon>
    </lineage>
</organism>
<dbReference type="AlphaFoldDB" id="A0A6J7TWG4"/>
<gene>
    <name evidence="1" type="ORF">UFOPK4234_01666</name>
    <name evidence="2" type="ORF">UFOPK4295_01676</name>
</gene>
<dbReference type="EMBL" id="CAFBQF010000154">
    <property type="protein sequence ID" value="CAB5058329.1"/>
    <property type="molecule type" value="Genomic_DNA"/>
</dbReference>
<accession>A0A6J7TWG4</accession>
<name>A0A6J7TWG4_9ZZZZ</name>
<evidence type="ECO:0000313" key="2">
    <source>
        <dbReference type="EMBL" id="CAB5058329.1"/>
    </source>
</evidence>
<sequence length="64" mass="6930">MFVPVASLIACADAPGHEDDEPMMQAAAADCEAVTPPTKRERSNAKTANVAERMRNFTPYSSIF</sequence>
<protein>
    <submittedName>
        <fullName evidence="2">Unannotated protein</fullName>
    </submittedName>
</protein>
<reference evidence="2" key="1">
    <citation type="submission" date="2020-05" db="EMBL/GenBank/DDBJ databases">
        <authorList>
            <person name="Chiriac C."/>
            <person name="Salcher M."/>
            <person name="Ghai R."/>
            <person name="Kavagutti S V."/>
        </authorList>
    </citation>
    <scope>NUCLEOTIDE SEQUENCE</scope>
</reference>
<dbReference type="EMBL" id="CAFBQA010000156">
    <property type="protein sequence ID" value="CAB5043117.1"/>
    <property type="molecule type" value="Genomic_DNA"/>
</dbReference>